<reference evidence="1 2" key="1">
    <citation type="submission" date="2024-04" db="EMBL/GenBank/DDBJ databases">
        <authorList>
            <person name="Waldvogel A.-M."/>
            <person name="Schoenle A."/>
        </authorList>
    </citation>
    <scope>NUCLEOTIDE SEQUENCE [LARGE SCALE GENOMIC DNA]</scope>
</reference>
<name>A0AAV2JX60_KNICA</name>
<evidence type="ECO:0000313" key="2">
    <source>
        <dbReference type="Proteomes" id="UP001497482"/>
    </source>
</evidence>
<proteinExistence type="predicted"/>
<gene>
    <name evidence="1" type="ORF">KC01_LOCUS10839</name>
</gene>
<keyword evidence="2" id="KW-1185">Reference proteome</keyword>
<dbReference type="EMBL" id="OZ035836">
    <property type="protein sequence ID" value="CAL1579894.1"/>
    <property type="molecule type" value="Genomic_DNA"/>
</dbReference>
<dbReference type="AlphaFoldDB" id="A0AAV2JX60"/>
<evidence type="ECO:0000313" key="1">
    <source>
        <dbReference type="EMBL" id="CAL1579894.1"/>
    </source>
</evidence>
<protein>
    <submittedName>
        <fullName evidence="1">Uncharacterized protein</fullName>
    </submittedName>
</protein>
<sequence>MVLRHGRLHQSLRTLWSERRCPASVLRRSSCCFPQQRSRTTAVTFVTTPGIYLAVICGLTKRPSLCLSLNPALQKVCFADEFLRVGSSWHLTS</sequence>
<accession>A0AAV2JX60</accession>
<organism evidence="1 2">
    <name type="scientific">Knipowitschia caucasica</name>
    <name type="common">Caucasian dwarf goby</name>
    <name type="synonym">Pomatoschistus caucasicus</name>
    <dbReference type="NCBI Taxonomy" id="637954"/>
    <lineage>
        <taxon>Eukaryota</taxon>
        <taxon>Metazoa</taxon>
        <taxon>Chordata</taxon>
        <taxon>Craniata</taxon>
        <taxon>Vertebrata</taxon>
        <taxon>Euteleostomi</taxon>
        <taxon>Actinopterygii</taxon>
        <taxon>Neopterygii</taxon>
        <taxon>Teleostei</taxon>
        <taxon>Neoteleostei</taxon>
        <taxon>Acanthomorphata</taxon>
        <taxon>Gobiaria</taxon>
        <taxon>Gobiiformes</taxon>
        <taxon>Gobioidei</taxon>
        <taxon>Gobiidae</taxon>
        <taxon>Gobiinae</taxon>
        <taxon>Knipowitschia</taxon>
    </lineage>
</organism>
<dbReference type="Proteomes" id="UP001497482">
    <property type="component" value="Chromosome 14"/>
</dbReference>